<dbReference type="GO" id="GO:0005524">
    <property type="term" value="F:ATP binding"/>
    <property type="evidence" value="ECO:0007669"/>
    <property type="project" value="UniProtKB-UniRule"/>
</dbReference>
<dbReference type="InterPro" id="IPR004887">
    <property type="entry name" value="GSH_synth_subst-bd"/>
</dbReference>
<dbReference type="InterPro" id="IPR037013">
    <property type="entry name" value="GSH-S_sub-bd_sf"/>
</dbReference>
<gene>
    <name evidence="15" type="ORF">BB558_007332</name>
</gene>
<dbReference type="InterPro" id="IPR016185">
    <property type="entry name" value="PreATP-grasp_dom_sf"/>
</dbReference>
<dbReference type="EMBL" id="MBFU01001137">
    <property type="protein sequence ID" value="PVZ96746.1"/>
    <property type="molecule type" value="Genomic_DNA"/>
</dbReference>
<comment type="catalytic activity">
    <reaction evidence="10">
        <text>gamma-L-glutamyl-L-cysteine + glycine + ATP = glutathione + ADP + phosphate + H(+)</text>
        <dbReference type="Rhea" id="RHEA:13557"/>
        <dbReference type="ChEBI" id="CHEBI:15378"/>
        <dbReference type="ChEBI" id="CHEBI:30616"/>
        <dbReference type="ChEBI" id="CHEBI:43474"/>
        <dbReference type="ChEBI" id="CHEBI:57305"/>
        <dbReference type="ChEBI" id="CHEBI:57925"/>
        <dbReference type="ChEBI" id="CHEBI:58173"/>
        <dbReference type="ChEBI" id="CHEBI:456216"/>
        <dbReference type="EC" id="6.3.2.3"/>
    </reaction>
</comment>
<feature type="binding site" evidence="12">
    <location>
        <position position="161"/>
    </location>
    <ligand>
        <name>Mg(2+)</name>
        <dbReference type="ChEBI" id="CHEBI:18420"/>
    </ligand>
</feature>
<keyword evidence="16" id="KW-1185">Reference proteome</keyword>
<evidence type="ECO:0000256" key="5">
    <source>
        <dbReference type="ARBA" id="ARBA00022684"/>
    </source>
</evidence>
<evidence type="ECO:0000256" key="8">
    <source>
        <dbReference type="ARBA" id="ARBA00022840"/>
    </source>
</evidence>
<dbReference type="SUPFAM" id="SSF56059">
    <property type="entry name" value="Glutathione synthetase ATP-binding domain-like"/>
    <property type="match status" value="1"/>
</dbReference>
<feature type="binding site" evidence="13">
    <location>
        <begin position="296"/>
        <end position="299"/>
    </location>
    <ligand>
        <name>substrate</name>
    </ligand>
</feature>
<feature type="binding site" evidence="11">
    <location>
        <begin position="393"/>
        <end position="402"/>
    </location>
    <ligand>
        <name>ATP</name>
        <dbReference type="ChEBI" id="CHEBI:30616"/>
    </ligand>
</feature>
<dbReference type="InterPro" id="IPR014709">
    <property type="entry name" value="Glutathione_synthase_C_euk"/>
</dbReference>
<comment type="subunit">
    <text evidence="3">Homodimer.</text>
</comment>
<protein>
    <recommendedName>
        <fullName evidence="10">Glutathione synthetase</fullName>
        <shortName evidence="10">GSH-S</shortName>
        <ecNumber evidence="10">6.3.2.3</ecNumber>
    </recommendedName>
</protein>
<evidence type="ECO:0000256" key="11">
    <source>
        <dbReference type="PIRSR" id="PIRSR001558-1"/>
    </source>
</evidence>
<keyword evidence="7 10" id="KW-0547">Nucleotide-binding</keyword>
<dbReference type="Proteomes" id="UP000245591">
    <property type="component" value="Unassembled WGS sequence"/>
</dbReference>
<dbReference type="EC" id="6.3.2.3" evidence="10"/>
<dbReference type="GO" id="GO:0043295">
    <property type="term" value="F:glutathione binding"/>
    <property type="evidence" value="ECO:0007669"/>
    <property type="project" value="UniProtKB-UniRule"/>
</dbReference>
<comment type="cofactor">
    <cofactor evidence="10 12">
        <name>Mg(2+)</name>
        <dbReference type="ChEBI" id="CHEBI:18420"/>
    </cofactor>
    <text evidence="10 12">Binds 1 Mg(2+) ion per subunit.</text>
</comment>
<organism evidence="15 16">
    <name type="scientific">Smittium angustum</name>
    <dbReference type="NCBI Taxonomy" id="133377"/>
    <lineage>
        <taxon>Eukaryota</taxon>
        <taxon>Fungi</taxon>
        <taxon>Fungi incertae sedis</taxon>
        <taxon>Zoopagomycota</taxon>
        <taxon>Kickxellomycotina</taxon>
        <taxon>Harpellomycetes</taxon>
        <taxon>Harpellales</taxon>
        <taxon>Legeriomycetaceae</taxon>
        <taxon>Smittium</taxon>
    </lineage>
</organism>
<sequence length="501" mass="56488">MSKKIPQAQIPTDEKQVHELVRLANSYLSAHGVLMKPNPIGDSQVLDTFTAKNPWFPEAIVPAPVAITPGIFYKECFDKAVKLQKIMNKLYDAVSRDEQFIHSVFKEIEGSDEFTRRLYEIYKQTVHHEPKQTISLGIHRSDYLIDTSNNSTDQIKQVEFNTISVSFSSLTAQVGKMHRYFLERTGYKNFLVGENDISFDQLPENDSLTSFADGLASAFKAYGNPNAVVLIVGQHKERNVYDQQWIELQLWERHSIKLTVRSHQELNETGYLGTGTNDNGKLFIDDGQEVAVVYYRSGYTPDDYNSEADWDARLMAEKSMAIKCPTIPYQLVGAKKVQQVLALPGTVEKYIFDKDEQSLIRESFAELYPLDESQDGRKAYKTAMETPINYVLKPQREGGGFNTYGNDIPKVLGNMDIEQQKGYILMSLIKPPLYDSVFLRNGKLELIKSISELGIYGIWLSDNDKVLVNSNGGHLLRSKSFDTSEGGVASGFAVVDSPLLV</sequence>
<feature type="binding site" evidence="13">
    <location>
        <begin position="163"/>
        <end position="166"/>
    </location>
    <ligand>
        <name>substrate</name>
    </ligand>
</feature>
<evidence type="ECO:0000256" key="4">
    <source>
        <dbReference type="ARBA" id="ARBA00022598"/>
    </source>
</evidence>
<evidence type="ECO:0000313" key="16">
    <source>
        <dbReference type="Proteomes" id="UP000245591"/>
    </source>
</evidence>
<keyword evidence="9 10" id="KW-0460">Magnesium</keyword>
<dbReference type="PIRSF" id="PIRSF001558">
    <property type="entry name" value="GSHase"/>
    <property type="match status" value="1"/>
</dbReference>
<keyword evidence="5 10" id="KW-0317">Glutathione biosynthesis</keyword>
<evidence type="ECO:0000256" key="13">
    <source>
        <dbReference type="PIRSR" id="PIRSR001558-3"/>
    </source>
</evidence>
<dbReference type="NCBIfam" id="TIGR01986">
    <property type="entry name" value="glut_syn_euk"/>
    <property type="match status" value="1"/>
</dbReference>
<feature type="binding site" evidence="11">
    <location>
        <position position="485"/>
    </location>
    <ligand>
        <name>ATP</name>
        <dbReference type="ChEBI" id="CHEBI:30616"/>
    </ligand>
</feature>
<dbReference type="GO" id="GO:0005829">
    <property type="term" value="C:cytosol"/>
    <property type="evidence" value="ECO:0007669"/>
    <property type="project" value="TreeGrafter"/>
</dbReference>
<keyword evidence="6 10" id="KW-0479">Metal-binding</keyword>
<feature type="domain" description="Glutathione synthase substrate-binding" evidence="14">
    <location>
        <begin position="227"/>
        <end position="332"/>
    </location>
</feature>
<feature type="binding site" evidence="11">
    <location>
        <position position="335"/>
    </location>
    <ligand>
        <name>ATP</name>
        <dbReference type="ChEBI" id="CHEBI:30616"/>
    </ligand>
</feature>
<feature type="binding site" evidence="11">
    <location>
        <position position="477"/>
    </location>
    <ligand>
        <name>substrate</name>
    </ligand>
</feature>
<name>A0A2U1IVB3_SMIAN</name>
<evidence type="ECO:0000256" key="3">
    <source>
        <dbReference type="ARBA" id="ARBA00011738"/>
    </source>
</evidence>
<evidence type="ECO:0000313" key="15">
    <source>
        <dbReference type="EMBL" id="PVZ96746.1"/>
    </source>
</evidence>
<keyword evidence="8 10" id="KW-0067">ATP-binding</keyword>
<feature type="binding site" evidence="13">
    <location>
        <begin position="237"/>
        <end position="239"/>
    </location>
    <ligand>
        <name>substrate</name>
    </ligand>
</feature>
<dbReference type="FunFam" id="3.30.1490.50:FF:000002">
    <property type="entry name" value="Glutathione synthetase"/>
    <property type="match status" value="1"/>
</dbReference>
<comment type="caution">
    <text evidence="15">The sequence shown here is derived from an EMBL/GenBank/DDBJ whole genome shotgun (WGS) entry which is preliminary data.</text>
</comment>
<dbReference type="Gene3D" id="3.30.1490.50">
    <property type="match status" value="1"/>
</dbReference>
<dbReference type="SUPFAM" id="SSF52440">
    <property type="entry name" value="PreATP-grasp domain"/>
    <property type="match status" value="1"/>
</dbReference>
<dbReference type="Pfam" id="PF03917">
    <property type="entry name" value="GSH_synth_ATP"/>
    <property type="match status" value="1"/>
</dbReference>
<evidence type="ECO:0000256" key="1">
    <source>
        <dbReference type="ARBA" id="ARBA00004965"/>
    </source>
</evidence>
<keyword evidence="4 10" id="KW-0436">Ligase</keyword>
<feature type="binding site" evidence="11">
    <location>
        <position position="140"/>
    </location>
    <ligand>
        <name>substrate</name>
    </ligand>
</feature>
<evidence type="ECO:0000259" key="14">
    <source>
        <dbReference type="Pfam" id="PF03199"/>
    </source>
</evidence>
<dbReference type="AlphaFoldDB" id="A0A2U1IVB3"/>
<feature type="binding site" evidence="11">
    <location>
        <position position="452"/>
    </location>
    <ligand>
        <name>ATP</name>
        <dbReference type="ChEBI" id="CHEBI:30616"/>
    </ligand>
</feature>
<evidence type="ECO:0000256" key="2">
    <source>
        <dbReference type="ARBA" id="ARBA00010385"/>
    </source>
</evidence>
<dbReference type="InterPro" id="IPR014049">
    <property type="entry name" value="Glutathione_synthase_N_euk"/>
</dbReference>
<dbReference type="Pfam" id="PF03199">
    <property type="entry name" value="GSH_synthase"/>
    <property type="match status" value="1"/>
</dbReference>
<evidence type="ECO:0000256" key="12">
    <source>
        <dbReference type="PIRSR" id="PIRSR001558-2"/>
    </source>
</evidence>
<dbReference type="PANTHER" id="PTHR11130">
    <property type="entry name" value="GLUTATHIONE SYNTHETASE"/>
    <property type="match status" value="1"/>
</dbReference>
<feature type="binding site" evidence="11">
    <location>
        <position position="159"/>
    </location>
    <ligand>
        <name>ATP</name>
        <dbReference type="ChEBI" id="CHEBI:30616"/>
    </ligand>
</feature>
<dbReference type="GO" id="GO:0004363">
    <property type="term" value="F:glutathione synthase activity"/>
    <property type="evidence" value="ECO:0007669"/>
    <property type="project" value="UniProtKB-UniRule"/>
</dbReference>
<accession>A0A2U1IVB3</accession>
<dbReference type="Gene3D" id="3.30.470.20">
    <property type="entry name" value="ATP-grasp fold, B domain"/>
    <property type="match status" value="1"/>
</dbReference>
<dbReference type="Gene3D" id="3.40.50.1760">
    <property type="entry name" value="Glutathione synthase, substrate-binding domain superfamily, eukaryotic"/>
    <property type="match status" value="1"/>
</dbReference>
<dbReference type="InterPro" id="IPR005615">
    <property type="entry name" value="Glutathione_synthase"/>
</dbReference>
<dbReference type="PANTHER" id="PTHR11130:SF0">
    <property type="entry name" value="GLUTATHIONE SYNTHETASE"/>
    <property type="match status" value="1"/>
</dbReference>
<reference evidence="15 16" key="1">
    <citation type="journal article" date="2018" name="MBio">
        <title>Comparative Genomics Reveals the Core Gene Toolbox for the Fungus-Insect Symbiosis.</title>
        <authorList>
            <person name="Wang Y."/>
            <person name="Stata M."/>
            <person name="Wang W."/>
            <person name="Stajich J.E."/>
            <person name="White M.M."/>
            <person name="Moncalvo J.M."/>
        </authorList>
    </citation>
    <scope>NUCLEOTIDE SEQUENCE [LARGE SCALE GENOMIC DNA]</scope>
    <source>
        <strain evidence="15 16">AUS-126-30</strain>
    </source>
</reference>
<evidence type="ECO:0000256" key="7">
    <source>
        <dbReference type="ARBA" id="ARBA00022741"/>
    </source>
</evidence>
<comment type="similarity">
    <text evidence="2 10">Belongs to the eukaryotic GSH synthase family.</text>
</comment>
<feature type="binding site" evidence="12">
    <location>
        <position position="159"/>
    </location>
    <ligand>
        <name>Mg(2+)</name>
        <dbReference type="ChEBI" id="CHEBI:18420"/>
    </ligand>
</feature>
<proteinExistence type="inferred from homology"/>
<feature type="binding site" evidence="12">
    <location>
        <position position="397"/>
    </location>
    <ligand>
        <name>Mg(2+)</name>
        <dbReference type="ChEBI" id="CHEBI:18420"/>
    </ligand>
</feature>
<evidence type="ECO:0000256" key="10">
    <source>
        <dbReference type="PIRNR" id="PIRNR001558"/>
    </source>
</evidence>
<feature type="binding site" evidence="11">
    <location>
        <begin position="426"/>
        <end position="429"/>
    </location>
    <ligand>
        <name>ATP</name>
        <dbReference type="ChEBI" id="CHEBI:30616"/>
    </ligand>
</feature>
<dbReference type="FunFam" id="3.40.50.1760:FF:000001">
    <property type="entry name" value="Glutathione synthetase"/>
    <property type="match status" value="1"/>
</dbReference>
<feature type="binding site" evidence="11">
    <location>
        <position position="404"/>
    </location>
    <ligand>
        <name>ATP</name>
        <dbReference type="ChEBI" id="CHEBI:30616"/>
    </ligand>
</feature>
<evidence type="ECO:0000256" key="9">
    <source>
        <dbReference type="ARBA" id="ARBA00022842"/>
    </source>
</evidence>
<comment type="pathway">
    <text evidence="1 10">Sulfur metabolism; glutathione biosynthesis; glutathione from L-cysteine and L-glutamate: step 2/2.</text>
</comment>
<dbReference type="GO" id="GO:0000287">
    <property type="term" value="F:magnesium ion binding"/>
    <property type="evidence" value="ECO:0007669"/>
    <property type="project" value="UniProtKB-UniRule"/>
</dbReference>
<dbReference type="InterPro" id="IPR014042">
    <property type="entry name" value="Glutathione_synthase_a-hlx"/>
</dbReference>
<dbReference type="Gene3D" id="3.30.1490.80">
    <property type="match status" value="1"/>
</dbReference>
<dbReference type="UniPathway" id="UPA00142">
    <property type="reaction ID" value="UER00210"/>
</dbReference>
<feature type="binding site" evidence="11">
    <location>
        <position position="243"/>
    </location>
    <ligand>
        <name>substrate</name>
    </ligand>
</feature>
<dbReference type="Gene3D" id="1.10.1080.10">
    <property type="entry name" value="Glutathione Synthetase, Chain A, domain 3"/>
    <property type="match status" value="1"/>
</dbReference>
<feature type="binding site" evidence="13">
    <location>
        <begin position="488"/>
        <end position="489"/>
    </location>
    <ligand>
        <name>substrate</name>
    </ligand>
</feature>
<evidence type="ECO:0000256" key="6">
    <source>
        <dbReference type="ARBA" id="ARBA00022723"/>
    </source>
</evidence>
<feature type="binding site" evidence="11">
    <location>
        <position position="479"/>
    </location>
    <ligand>
        <name>ATP</name>
        <dbReference type="ChEBI" id="CHEBI:30616"/>
    </ligand>
</feature>